<evidence type="ECO:0000256" key="3">
    <source>
        <dbReference type="ARBA" id="ARBA00022553"/>
    </source>
</evidence>
<dbReference type="Gene3D" id="1.10.287.130">
    <property type="match status" value="1"/>
</dbReference>
<dbReference type="SUPFAM" id="SSF47384">
    <property type="entry name" value="Homodimeric domain of signal transducing histidine kinase"/>
    <property type="match status" value="1"/>
</dbReference>
<evidence type="ECO:0000256" key="2">
    <source>
        <dbReference type="ARBA" id="ARBA00012438"/>
    </source>
</evidence>
<dbReference type="InterPro" id="IPR004358">
    <property type="entry name" value="Sig_transdc_His_kin-like_C"/>
</dbReference>
<dbReference type="PROSITE" id="PS50109">
    <property type="entry name" value="HIS_KIN"/>
    <property type="match status" value="1"/>
</dbReference>
<dbReference type="EMBL" id="JAUOQI010000010">
    <property type="protein sequence ID" value="MDO6578599.1"/>
    <property type="molecule type" value="Genomic_DNA"/>
</dbReference>
<evidence type="ECO:0000313" key="6">
    <source>
        <dbReference type="EMBL" id="MDO6578599.1"/>
    </source>
</evidence>
<keyword evidence="6" id="KW-0547">Nucleotide-binding</keyword>
<dbReference type="GO" id="GO:0005524">
    <property type="term" value="F:ATP binding"/>
    <property type="evidence" value="ECO:0007669"/>
    <property type="project" value="UniProtKB-KW"/>
</dbReference>
<name>A0AAW7Z1K0_9ALTE</name>
<evidence type="ECO:0000259" key="4">
    <source>
        <dbReference type="PROSITE" id="PS50109"/>
    </source>
</evidence>
<accession>A0AAW7Z1K0</accession>
<dbReference type="GO" id="GO:0000155">
    <property type="term" value="F:phosphorelay sensor kinase activity"/>
    <property type="evidence" value="ECO:0007669"/>
    <property type="project" value="InterPro"/>
</dbReference>
<protein>
    <recommendedName>
        <fullName evidence="2">histidine kinase</fullName>
        <ecNumber evidence="2">2.7.13.3</ecNumber>
    </recommendedName>
</protein>
<dbReference type="InterPro" id="IPR003661">
    <property type="entry name" value="HisK_dim/P_dom"/>
</dbReference>
<dbReference type="InterPro" id="IPR036097">
    <property type="entry name" value="HisK_dim/P_sf"/>
</dbReference>
<feature type="domain" description="Histidine kinase" evidence="4">
    <location>
        <begin position="338"/>
        <end position="596"/>
    </location>
</feature>
<keyword evidence="3" id="KW-0597">Phosphoprotein</keyword>
<evidence type="ECO:0000313" key="5">
    <source>
        <dbReference type="EMBL" id="AMJ75581.1"/>
    </source>
</evidence>
<evidence type="ECO:0000313" key="8">
    <source>
        <dbReference type="Proteomes" id="UP001170717"/>
    </source>
</evidence>
<dbReference type="PRINTS" id="PR00344">
    <property type="entry name" value="BCTRLSENSOR"/>
</dbReference>
<dbReference type="InterPro" id="IPR005467">
    <property type="entry name" value="His_kinase_dom"/>
</dbReference>
<keyword evidence="7" id="KW-1185">Reference proteome</keyword>
<dbReference type="KEGG" id="asq:AVL57_17385"/>
<gene>
    <name evidence="5" type="ORF">AVL57_17385</name>
    <name evidence="6" type="ORF">Q4527_14440</name>
</gene>
<organism evidence="6 8">
    <name type="scientific">Alteromonas stellipolaris</name>
    <dbReference type="NCBI Taxonomy" id="233316"/>
    <lineage>
        <taxon>Bacteria</taxon>
        <taxon>Pseudomonadati</taxon>
        <taxon>Pseudomonadota</taxon>
        <taxon>Gammaproteobacteria</taxon>
        <taxon>Alteromonadales</taxon>
        <taxon>Alteromonadaceae</taxon>
        <taxon>Alteromonas/Salinimonas group</taxon>
        <taxon>Alteromonas</taxon>
    </lineage>
</organism>
<comment type="catalytic activity">
    <reaction evidence="1">
        <text>ATP + protein L-histidine = ADP + protein N-phospho-L-histidine.</text>
        <dbReference type="EC" id="2.7.13.3"/>
    </reaction>
</comment>
<dbReference type="SMART" id="SM00387">
    <property type="entry name" value="HATPase_c"/>
    <property type="match status" value="1"/>
</dbReference>
<dbReference type="PANTHER" id="PTHR43065:SF42">
    <property type="entry name" value="TWO-COMPONENT SENSOR PPRA"/>
    <property type="match status" value="1"/>
</dbReference>
<dbReference type="Pfam" id="PF02518">
    <property type="entry name" value="HATPase_c"/>
    <property type="match status" value="1"/>
</dbReference>
<dbReference type="RefSeq" id="WP_057789596.1">
    <property type="nucleotide sequence ID" value="NZ_CAXIBE010000003.1"/>
</dbReference>
<keyword evidence="6" id="KW-0067">ATP-binding</keyword>
<dbReference type="EMBL" id="CP013926">
    <property type="protein sequence ID" value="AMJ75581.1"/>
    <property type="molecule type" value="Genomic_DNA"/>
</dbReference>
<evidence type="ECO:0000256" key="1">
    <source>
        <dbReference type="ARBA" id="ARBA00000085"/>
    </source>
</evidence>
<reference evidence="5 7" key="1">
    <citation type="submission" date="2015-12" db="EMBL/GenBank/DDBJ databases">
        <title>Intraspecies pangenome expansion in the marine bacterium Alteromonas.</title>
        <authorList>
            <person name="Lopez-Perez M."/>
            <person name="Rodriguez-Valera F."/>
        </authorList>
    </citation>
    <scope>NUCLEOTIDE SEQUENCE [LARGE SCALE GENOMIC DNA]</scope>
    <source>
        <strain evidence="5 7">LMG 21861</strain>
    </source>
</reference>
<evidence type="ECO:0000313" key="7">
    <source>
        <dbReference type="Proteomes" id="UP000056750"/>
    </source>
</evidence>
<dbReference type="InterPro" id="IPR036890">
    <property type="entry name" value="HATPase_C_sf"/>
</dbReference>
<dbReference type="PANTHER" id="PTHR43065">
    <property type="entry name" value="SENSOR HISTIDINE KINASE"/>
    <property type="match status" value="1"/>
</dbReference>
<dbReference type="EC" id="2.7.13.3" evidence="2"/>
<sequence>MVNSNLPQMAMIYTNAPSELAEFLPEGLNTHCYSSAKKLKKALRSNTPDKLFFHINDAQSESDSIEIVHYVRTSLASHSSTLVICVSDAVSTTPSEIMNKADVDDVIRLNKEDATFVQRKIARIIKRIIISKKHLMEKDAQVNMLTSVNRFSHQRQNIQALIASYAEALLQFCGGHSGLVVTPAKVTCVPTSQPSISPSELEAVDDDTKRYIINLALQCKAPVVNLSPELAPMRALIDILPNPVASYLVFPLIVYNNNLTSIICFISEEALDSVSTTQLNVMRDASLQLKIILERRFAESRMATHYQRLKETLAELKVTQDHLIHAEKMASVGHMAAGIAHEINNPLAFVISNFDPLDHYVETLISMVDLHEQLIQSINEIEQPVSQKLTQSIQSFKQTSDIDFVTEDIKALVHDSKEGLLRVRDIISDLGSYSRKESLENQLLNLSEVTKETVRMLKYELSDDVEVQLAIDSDIRITSHKGFIQQIIANLVKNAIQAHATSEKQTQHRVIKVSVEEKSEFVLINVSDNAGGIAEKSRKHVFDPFFTTKDVGEGTGMGLSVCFNLAKKMQGTLALAPVDESSELDTTFTLKLPKQVGGE</sequence>
<dbReference type="Proteomes" id="UP000056750">
    <property type="component" value="Chromosome"/>
</dbReference>
<dbReference type="Gene3D" id="3.30.565.10">
    <property type="entry name" value="Histidine kinase-like ATPase, C-terminal domain"/>
    <property type="match status" value="1"/>
</dbReference>
<proteinExistence type="predicted"/>
<dbReference type="Proteomes" id="UP001170717">
    <property type="component" value="Unassembled WGS sequence"/>
</dbReference>
<reference evidence="6" key="2">
    <citation type="submission" date="2023-07" db="EMBL/GenBank/DDBJ databases">
        <title>Genome content predicts the carbon catabolic preferences of heterotrophic bacteria.</title>
        <authorList>
            <person name="Gralka M."/>
        </authorList>
    </citation>
    <scope>NUCLEOTIDE SEQUENCE</scope>
    <source>
        <strain evidence="6">F2M12</strain>
    </source>
</reference>
<dbReference type="AlphaFoldDB" id="A0AAW7Z1K0"/>
<dbReference type="SUPFAM" id="SSF55874">
    <property type="entry name" value="ATPase domain of HSP90 chaperone/DNA topoisomerase II/histidine kinase"/>
    <property type="match status" value="1"/>
</dbReference>
<dbReference type="InterPro" id="IPR003594">
    <property type="entry name" value="HATPase_dom"/>
</dbReference>
<dbReference type="CDD" id="cd00082">
    <property type="entry name" value="HisKA"/>
    <property type="match status" value="1"/>
</dbReference>